<feature type="compositionally biased region" description="Basic and acidic residues" evidence="6">
    <location>
        <begin position="425"/>
        <end position="442"/>
    </location>
</feature>
<evidence type="ECO:0000256" key="1">
    <source>
        <dbReference type="ARBA" id="ARBA00022527"/>
    </source>
</evidence>
<dbReference type="Pfam" id="PF00069">
    <property type="entry name" value="Pkinase"/>
    <property type="match status" value="1"/>
</dbReference>
<evidence type="ECO:0000256" key="6">
    <source>
        <dbReference type="SAM" id="MobiDB-lite"/>
    </source>
</evidence>
<evidence type="ECO:0000256" key="3">
    <source>
        <dbReference type="ARBA" id="ARBA00022741"/>
    </source>
</evidence>
<feature type="compositionally biased region" description="Polar residues" evidence="6">
    <location>
        <begin position="443"/>
        <end position="452"/>
    </location>
</feature>
<keyword evidence="9" id="KW-1185">Reference proteome</keyword>
<dbReference type="InterPro" id="IPR050494">
    <property type="entry name" value="Ser_Thr_dual-spec_kinase"/>
</dbReference>
<dbReference type="InterPro" id="IPR000719">
    <property type="entry name" value="Prot_kinase_dom"/>
</dbReference>
<dbReference type="PANTHER" id="PTHR24058:SF112">
    <property type="entry name" value="DUAL SPECIFICITY TYROSINE-PHOSPHORYLATION-REGULATED KINASE 3 HOMOLOG-RELATED"/>
    <property type="match status" value="1"/>
</dbReference>
<dbReference type="OrthoDB" id="9332038at2759"/>
<feature type="compositionally biased region" description="Basic residues" evidence="6">
    <location>
        <begin position="415"/>
        <end position="424"/>
    </location>
</feature>
<organism evidence="8 9">
    <name type="scientific">Echinostoma caproni</name>
    <dbReference type="NCBI Taxonomy" id="27848"/>
    <lineage>
        <taxon>Eukaryota</taxon>
        <taxon>Metazoa</taxon>
        <taxon>Spiralia</taxon>
        <taxon>Lophotrochozoa</taxon>
        <taxon>Platyhelminthes</taxon>
        <taxon>Trematoda</taxon>
        <taxon>Digenea</taxon>
        <taxon>Plagiorchiida</taxon>
        <taxon>Echinostomata</taxon>
        <taxon>Echinostomatoidea</taxon>
        <taxon>Echinostomatidae</taxon>
        <taxon>Echinostoma</taxon>
    </lineage>
</organism>
<feature type="compositionally biased region" description="Polar residues" evidence="6">
    <location>
        <begin position="141"/>
        <end position="162"/>
    </location>
</feature>
<dbReference type="PROSITE" id="PS50011">
    <property type="entry name" value="PROTEIN_KINASE_DOM"/>
    <property type="match status" value="1"/>
</dbReference>
<dbReference type="Gene3D" id="1.10.510.10">
    <property type="entry name" value="Transferase(Phosphotransferase) domain 1"/>
    <property type="match status" value="2"/>
</dbReference>
<sequence length="452" mass="51386">MKPENVLLQSPKRSAIKVIDFGSSCQVNKRVYTYIQSRFYRAPEIIMGMSYGKEIDMWSLGCIVAEMITGAPLFPGEDADDQLALIMELLGTPPARMLSASKAAYKFFLCTGEPRYLYEQEQELQEQRERSEAKLNGDSHGLSNGIKNGRGQSAESNNLSSKGRSKMMQRSRNWRPRQPPGSLDLLTALTSPKYSSVCVPGGEKRSRRQSRTGFSHVEPVDPDMLDFISRCLLWWPEDRMSPSEALRHPWITKTKTVPSLDIMVCASPTYSGARRNSPRTDTESHRLSSTNGVQGSVDADDLLYKMQNVRLRRPRMFAEEDLRRARRTSAVRNERNGTNNYRRYSTGHEYGRQLASLVGQNDSPPERRHSVREGRRANGGQHYRDFLNSDQDPEPDGGNTPQRSLFEANMADVQRRHRPRRPSNHMRDSIGHNGLRVDDTRTRLSGNYDSTL</sequence>
<dbReference type="GO" id="GO:0005737">
    <property type="term" value="C:cytoplasm"/>
    <property type="evidence" value="ECO:0007669"/>
    <property type="project" value="TreeGrafter"/>
</dbReference>
<proteinExistence type="predicted"/>
<feature type="region of interest" description="Disordered" evidence="6">
    <location>
        <begin position="196"/>
        <end position="215"/>
    </location>
</feature>
<feature type="compositionally biased region" description="Basic residues" evidence="6">
    <location>
        <begin position="163"/>
        <end position="175"/>
    </location>
</feature>
<evidence type="ECO:0000313" key="8">
    <source>
        <dbReference type="EMBL" id="VDP73377.1"/>
    </source>
</evidence>
<dbReference type="AlphaFoldDB" id="A0A3P8FB36"/>
<feature type="compositionally biased region" description="Basic and acidic residues" evidence="6">
    <location>
        <begin position="364"/>
        <end position="387"/>
    </location>
</feature>
<feature type="region of interest" description="Disordered" evidence="6">
    <location>
        <begin position="270"/>
        <end position="294"/>
    </location>
</feature>
<evidence type="ECO:0000256" key="2">
    <source>
        <dbReference type="ARBA" id="ARBA00022679"/>
    </source>
</evidence>
<dbReference type="GO" id="GO:0004674">
    <property type="term" value="F:protein serine/threonine kinase activity"/>
    <property type="evidence" value="ECO:0007669"/>
    <property type="project" value="UniProtKB-KW"/>
</dbReference>
<evidence type="ECO:0000313" key="9">
    <source>
        <dbReference type="Proteomes" id="UP000272942"/>
    </source>
</evidence>
<keyword evidence="2" id="KW-0808">Transferase</keyword>
<keyword evidence="5" id="KW-0067">ATP-binding</keyword>
<dbReference type="EMBL" id="UZAN01041548">
    <property type="protein sequence ID" value="VDP73377.1"/>
    <property type="molecule type" value="Genomic_DNA"/>
</dbReference>
<dbReference type="GO" id="GO:0005856">
    <property type="term" value="C:cytoskeleton"/>
    <property type="evidence" value="ECO:0007669"/>
    <property type="project" value="TreeGrafter"/>
</dbReference>
<evidence type="ECO:0000256" key="5">
    <source>
        <dbReference type="ARBA" id="ARBA00022840"/>
    </source>
</evidence>
<dbReference type="GO" id="GO:0005634">
    <property type="term" value="C:nucleus"/>
    <property type="evidence" value="ECO:0007669"/>
    <property type="project" value="TreeGrafter"/>
</dbReference>
<evidence type="ECO:0000256" key="4">
    <source>
        <dbReference type="ARBA" id="ARBA00022777"/>
    </source>
</evidence>
<feature type="region of interest" description="Disordered" evidence="6">
    <location>
        <begin position="356"/>
        <end position="452"/>
    </location>
</feature>
<feature type="compositionally biased region" description="Basic and acidic residues" evidence="6">
    <location>
        <begin position="125"/>
        <end position="137"/>
    </location>
</feature>
<dbReference type="PANTHER" id="PTHR24058">
    <property type="entry name" value="DUAL SPECIFICITY PROTEIN KINASE"/>
    <property type="match status" value="1"/>
</dbReference>
<dbReference type="GO" id="GO:0005524">
    <property type="term" value="F:ATP binding"/>
    <property type="evidence" value="ECO:0007669"/>
    <property type="project" value="UniProtKB-KW"/>
</dbReference>
<feature type="region of interest" description="Disordered" evidence="6">
    <location>
        <begin position="120"/>
        <end position="186"/>
    </location>
</feature>
<reference evidence="8 9" key="1">
    <citation type="submission" date="2018-11" db="EMBL/GenBank/DDBJ databases">
        <authorList>
            <consortium name="Pathogen Informatics"/>
        </authorList>
    </citation>
    <scope>NUCLEOTIDE SEQUENCE [LARGE SCALE GENOMIC DNA]</scope>
    <source>
        <strain evidence="8 9">Egypt</strain>
    </source>
</reference>
<evidence type="ECO:0000259" key="7">
    <source>
        <dbReference type="PROSITE" id="PS50011"/>
    </source>
</evidence>
<dbReference type="SMART" id="SM00220">
    <property type="entry name" value="S_TKc"/>
    <property type="match status" value="1"/>
</dbReference>
<name>A0A3P8FB36_9TREM</name>
<accession>A0A3P8FB36</accession>
<keyword evidence="1" id="KW-0723">Serine/threonine-protein kinase</keyword>
<feature type="domain" description="Protein kinase" evidence="7">
    <location>
        <begin position="1"/>
        <end position="251"/>
    </location>
</feature>
<keyword evidence="4" id="KW-0418">Kinase</keyword>
<protein>
    <recommendedName>
        <fullName evidence="7">Protein kinase domain-containing protein</fullName>
    </recommendedName>
</protein>
<gene>
    <name evidence="8" type="ORF">ECPE_LOCUS4688</name>
</gene>
<keyword evidence="3" id="KW-0547">Nucleotide-binding</keyword>
<dbReference type="SUPFAM" id="SSF56112">
    <property type="entry name" value="Protein kinase-like (PK-like)"/>
    <property type="match status" value="1"/>
</dbReference>
<dbReference type="Proteomes" id="UP000272942">
    <property type="component" value="Unassembled WGS sequence"/>
</dbReference>
<dbReference type="InterPro" id="IPR011009">
    <property type="entry name" value="Kinase-like_dom_sf"/>
</dbReference>